<dbReference type="AlphaFoldDB" id="A0A9P0HH65"/>
<proteinExistence type="predicted"/>
<dbReference type="Proteomes" id="UP001152798">
    <property type="component" value="Chromosome 5"/>
</dbReference>
<protein>
    <recommendedName>
        <fullName evidence="4">CCHC-type domain-containing protein</fullName>
    </recommendedName>
</protein>
<gene>
    <name evidence="2" type="ORF">NEZAVI_LOCUS10945</name>
</gene>
<sequence>MLHSIMCTLENVFGKYGEVSGWNDGNQNKHWSMMEFVAGLVKEDQMQSHSPPLEDEETGKRRSSEVGGGFFSPKKVAKRIDPRLEKRVEISVSNKYEILNTENDEMSADNQTNTNIHSANTSQVPIPRPPPIVISSDYSPNEIIQEEVSGILDMRRLKKSSPDGSKNDISPILVTTTSEITIEDIKRVRAINRVIFTAVEYKENRGIPQCYRCQEFGHTTNLCAFAAQAHMKYLSARDKKVRNATIVMDLM</sequence>
<evidence type="ECO:0008006" key="4">
    <source>
        <dbReference type="Google" id="ProtNLM"/>
    </source>
</evidence>
<name>A0A9P0HH65_NEZVI</name>
<organism evidence="2 3">
    <name type="scientific">Nezara viridula</name>
    <name type="common">Southern green stink bug</name>
    <name type="synonym">Cimex viridulus</name>
    <dbReference type="NCBI Taxonomy" id="85310"/>
    <lineage>
        <taxon>Eukaryota</taxon>
        <taxon>Metazoa</taxon>
        <taxon>Ecdysozoa</taxon>
        <taxon>Arthropoda</taxon>
        <taxon>Hexapoda</taxon>
        <taxon>Insecta</taxon>
        <taxon>Pterygota</taxon>
        <taxon>Neoptera</taxon>
        <taxon>Paraneoptera</taxon>
        <taxon>Hemiptera</taxon>
        <taxon>Heteroptera</taxon>
        <taxon>Panheteroptera</taxon>
        <taxon>Pentatomomorpha</taxon>
        <taxon>Pentatomoidea</taxon>
        <taxon>Pentatomidae</taxon>
        <taxon>Pentatominae</taxon>
        <taxon>Nezara</taxon>
    </lineage>
</organism>
<dbReference type="EMBL" id="OV725081">
    <property type="protein sequence ID" value="CAH1402029.1"/>
    <property type="molecule type" value="Genomic_DNA"/>
</dbReference>
<evidence type="ECO:0000313" key="3">
    <source>
        <dbReference type="Proteomes" id="UP001152798"/>
    </source>
</evidence>
<accession>A0A9P0HH65</accession>
<reference evidence="2" key="1">
    <citation type="submission" date="2022-01" db="EMBL/GenBank/DDBJ databases">
        <authorList>
            <person name="King R."/>
        </authorList>
    </citation>
    <scope>NUCLEOTIDE SEQUENCE</scope>
</reference>
<evidence type="ECO:0000256" key="1">
    <source>
        <dbReference type="SAM" id="MobiDB-lite"/>
    </source>
</evidence>
<keyword evidence="3" id="KW-1185">Reference proteome</keyword>
<evidence type="ECO:0000313" key="2">
    <source>
        <dbReference type="EMBL" id="CAH1402029.1"/>
    </source>
</evidence>
<feature type="region of interest" description="Disordered" evidence="1">
    <location>
        <begin position="45"/>
        <end position="70"/>
    </location>
</feature>
<dbReference type="OrthoDB" id="6624230at2759"/>